<dbReference type="Proteomes" id="UP000799118">
    <property type="component" value="Unassembled WGS sequence"/>
</dbReference>
<gene>
    <name evidence="1" type="ORF">BT96DRAFT_990638</name>
</gene>
<protein>
    <submittedName>
        <fullName evidence="1">Uncharacterized protein</fullName>
    </submittedName>
</protein>
<sequence length="240" mass="26557">MLSRRLVGGVSCMMVAKAMVMKLTSDPSTRSRPSMSPFLLRFIFLVLHQDLSRTLAPSSALRLILSCWTYFSEGELPESSADRTTKELLQVIPLHSPQPLSRILRALPPIFMAELAWIDVSGYEIGVTRTGTRPWAGTTPVSLNTSNANTNTNASTNANSSEPCLRLGKVGFSFVLEFRNKLEAELERSARLDTGQSDRRRIPSLELLAAHESQLWLHFAPSALRSRDRTTVEAGLEDVG</sequence>
<accession>A0A6A4I2I2</accession>
<dbReference type="AlphaFoldDB" id="A0A6A4I2I2"/>
<proteinExistence type="predicted"/>
<evidence type="ECO:0000313" key="1">
    <source>
        <dbReference type="EMBL" id="KAE9402995.1"/>
    </source>
</evidence>
<dbReference type="EMBL" id="ML769429">
    <property type="protein sequence ID" value="KAE9402995.1"/>
    <property type="molecule type" value="Genomic_DNA"/>
</dbReference>
<reference evidence="1" key="1">
    <citation type="journal article" date="2019" name="Environ. Microbiol.">
        <title>Fungal ecological strategies reflected in gene transcription - a case study of two litter decomposers.</title>
        <authorList>
            <person name="Barbi F."/>
            <person name="Kohler A."/>
            <person name="Barry K."/>
            <person name="Baskaran P."/>
            <person name="Daum C."/>
            <person name="Fauchery L."/>
            <person name="Ihrmark K."/>
            <person name="Kuo A."/>
            <person name="LaButti K."/>
            <person name="Lipzen A."/>
            <person name="Morin E."/>
            <person name="Grigoriev I.V."/>
            <person name="Henrissat B."/>
            <person name="Lindahl B."/>
            <person name="Martin F."/>
        </authorList>
    </citation>
    <scope>NUCLEOTIDE SEQUENCE</scope>
    <source>
        <strain evidence="1">JB14</strain>
    </source>
</reference>
<evidence type="ECO:0000313" key="2">
    <source>
        <dbReference type="Proteomes" id="UP000799118"/>
    </source>
</evidence>
<name>A0A6A4I2I2_9AGAR</name>
<organism evidence="1 2">
    <name type="scientific">Gymnopus androsaceus JB14</name>
    <dbReference type="NCBI Taxonomy" id="1447944"/>
    <lineage>
        <taxon>Eukaryota</taxon>
        <taxon>Fungi</taxon>
        <taxon>Dikarya</taxon>
        <taxon>Basidiomycota</taxon>
        <taxon>Agaricomycotina</taxon>
        <taxon>Agaricomycetes</taxon>
        <taxon>Agaricomycetidae</taxon>
        <taxon>Agaricales</taxon>
        <taxon>Marasmiineae</taxon>
        <taxon>Omphalotaceae</taxon>
        <taxon>Gymnopus</taxon>
    </lineage>
</organism>
<keyword evidence="2" id="KW-1185">Reference proteome</keyword>